<protein>
    <submittedName>
        <fullName evidence="2">Plasmid stability protein</fullName>
    </submittedName>
</protein>
<dbReference type="OrthoDB" id="2389872at2"/>
<organism evidence="2 3">
    <name type="scientific">Paracoccus chinensis</name>
    <dbReference type="NCBI Taxonomy" id="525640"/>
    <lineage>
        <taxon>Bacteria</taxon>
        <taxon>Pseudomonadati</taxon>
        <taxon>Pseudomonadota</taxon>
        <taxon>Alphaproteobacteria</taxon>
        <taxon>Rhodobacterales</taxon>
        <taxon>Paracoccaceae</taxon>
        <taxon>Paracoccus</taxon>
    </lineage>
</organism>
<gene>
    <name evidence="2" type="ORF">SAMN04487971_1713</name>
</gene>
<dbReference type="GO" id="GO:0006355">
    <property type="term" value="P:regulation of DNA-templated transcription"/>
    <property type="evidence" value="ECO:0007669"/>
    <property type="project" value="InterPro"/>
</dbReference>
<dbReference type="InterPro" id="IPR053853">
    <property type="entry name" value="FitA-like_RHH"/>
</dbReference>
<evidence type="ECO:0000313" key="3">
    <source>
        <dbReference type="Proteomes" id="UP000199555"/>
    </source>
</evidence>
<dbReference type="RefSeq" id="WP_090757596.1">
    <property type="nucleotide sequence ID" value="NZ_FNGE01000071.1"/>
</dbReference>
<reference evidence="3" key="1">
    <citation type="submission" date="2016-10" db="EMBL/GenBank/DDBJ databases">
        <authorList>
            <person name="Varghese N."/>
            <person name="Submissions S."/>
        </authorList>
    </citation>
    <scope>NUCLEOTIDE SEQUENCE [LARGE SCALE GENOMIC DNA]</scope>
    <source>
        <strain evidence="3">CGMCC 1.7655</strain>
    </source>
</reference>
<proteinExistence type="predicted"/>
<dbReference type="STRING" id="525640.SAMN04487971_1713"/>
<evidence type="ECO:0000313" key="2">
    <source>
        <dbReference type="EMBL" id="SDL99435.1"/>
    </source>
</evidence>
<dbReference type="Gene3D" id="1.10.1220.10">
    <property type="entry name" value="Met repressor-like"/>
    <property type="match status" value="1"/>
</dbReference>
<dbReference type="SUPFAM" id="SSF47598">
    <property type="entry name" value="Ribbon-helix-helix"/>
    <property type="match status" value="1"/>
</dbReference>
<dbReference type="Proteomes" id="UP000199555">
    <property type="component" value="Unassembled WGS sequence"/>
</dbReference>
<dbReference type="AlphaFoldDB" id="A0A1G9PMX3"/>
<dbReference type="Pfam" id="PF22513">
    <property type="entry name" value="FitA-like_RHH"/>
    <property type="match status" value="1"/>
</dbReference>
<sequence>MASITIRNLDDSLKHRLRVQAAEHGRSMEEEAREILRKAVGKTVTPRNLGEVIHHRFAALGGVELDLPPREPMPEPPRLD</sequence>
<keyword evidence="3" id="KW-1185">Reference proteome</keyword>
<accession>A0A1G9PMX3</accession>
<dbReference type="InterPro" id="IPR013321">
    <property type="entry name" value="Arc_rbn_hlx_hlx"/>
</dbReference>
<name>A0A1G9PMX3_9RHOB</name>
<dbReference type="InterPro" id="IPR010985">
    <property type="entry name" value="Ribbon_hlx_hlx"/>
</dbReference>
<evidence type="ECO:0000259" key="1">
    <source>
        <dbReference type="Pfam" id="PF22513"/>
    </source>
</evidence>
<dbReference type="EMBL" id="FNGE01000071">
    <property type="protein sequence ID" value="SDL99435.1"/>
    <property type="molecule type" value="Genomic_DNA"/>
</dbReference>
<feature type="domain" description="Antitoxin FitA-like ribbon-helix-helix" evidence="1">
    <location>
        <begin position="2"/>
        <end position="40"/>
    </location>
</feature>